<keyword evidence="1" id="KW-0808">Transferase</keyword>
<keyword evidence="1" id="KW-0418">Kinase</keyword>
<dbReference type="SUPFAM" id="SSF52540">
    <property type="entry name" value="P-loop containing nucleoside triphosphate hydrolases"/>
    <property type="match status" value="1"/>
</dbReference>
<dbReference type="PANTHER" id="PTHR41930:SF1">
    <property type="entry name" value="DEPHOSPHO-COA KINASE"/>
    <property type="match status" value="1"/>
</dbReference>
<dbReference type="InterPro" id="IPR027417">
    <property type="entry name" value="P-loop_NTPase"/>
</dbReference>
<keyword evidence="2" id="KW-1185">Reference proteome</keyword>
<dbReference type="OrthoDB" id="85381at2157"/>
<reference evidence="1" key="1">
    <citation type="submission" date="2007-02" db="EMBL/GenBank/DDBJ databases">
        <title>Complete sequence of Pyrobaculum calidifontis JCM 11548.</title>
        <authorList>
            <consortium name="US DOE Joint Genome Institute"/>
            <person name="Copeland A."/>
            <person name="Lucas S."/>
            <person name="Lapidus A."/>
            <person name="Barry K."/>
            <person name="Glavina del Rio T."/>
            <person name="Dalin E."/>
            <person name="Tice H."/>
            <person name="Pitluck S."/>
            <person name="Chain P."/>
            <person name="Malfatti S."/>
            <person name="Shin M."/>
            <person name="Vergez L."/>
            <person name="Schmutz J."/>
            <person name="Larimer F."/>
            <person name="Land M."/>
            <person name="Hauser L."/>
            <person name="Kyrpides N."/>
            <person name="Mikhailova N."/>
            <person name="Cozen A.E."/>
            <person name="Fitz-Gibbon S.T."/>
            <person name="House C.H."/>
            <person name="Saltikov C."/>
            <person name="Lowe T.M."/>
            <person name="Richardson P."/>
        </authorList>
    </citation>
    <scope>NUCLEOTIDE SEQUENCE [LARGE SCALE GENOMIC DNA]</scope>
    <source>
        <strain evidence="1">JCM 11548</strain>
    </source>
</reference>
<dbReference type="GO" id="GO:0016301">
    <property type="term" value="F:kinase activity"/>
    <property type="evidence" value="ECO:0007669"/>
    <property type="project" value="UniProtKB-KW"/>
</dbReference>
<dbReference type="RefSeq" id="WP_011849279.1">
    <property type="nucleotide sequence ID" value="NC_009073.1"/>
</dbReference>
<dbReference type="Proteomes" id="UP000001431">
    <property type="component" value="Chromosome"/>
</dbReference>
<dbReference type="Gene3D" id="3.40.50.300">
    <property type="entry name" value="P-loop containing nucleotide triphosphate hydrolases"/>
    <property type="match status" value="1"/>
</dbReference>
<dbReference type="Pfam" id="PF13207">
    <property type="entry name" value="AAA_17"/>
    <property type="match status" value="1"/>
</dbReference>
<dbReference type="HOGENOM" id="CLU_096329_1_0_2"/>
<dbReference type="PANTHER" id="PTHR41930">
    <property type="entry name" value="UPF0200 PROTEIN MJ1399"/>
    <property type="match status" value="1"/>
</dbReference>
<dbReference type="eggNOG" id="arCOG01045">
    <property type="taxonomic scope" value="Archaea"/>
</dbReference>
<dbReference type="STRING" id="410359.Pcal_0594"/>
<evidence type="ECO:0000313" key="1">
    <source>
        <dbReference type="EMBL" id="ABO08021.1"/>
    </source>
</evidence>
<gene>
    <name evidence="1" type="ordered locus">Pcal_0594</name>
</gene>
<dbReference type="GeneID" id="4908267"/>
<protein>
    <submittedName>
        <fullName evidence="1">Adenylate kinase</fullName>
    </submittedName>
</protein>
<accession>A3MTQ4</accession>
<dbReference type="AlphaFoldDB" id="A3MTQ4"/>
<dbReference type="EMBL" id="CP000561">
    <property type="protein sequence ID" value="ABO08021.1"/>
    <property type="molecule type" value="Genomic_DNA"/>
</dbReference>
<evidence type="ECO:0000313" key="2">
    <source>
        <dbReference type="Proteomes" id="UP000001431"/>
    </source>
</evidence>
<name>A3MTQ4_PYRCJ</name>
<proteinExistence type="predicted"/>
<sequence>MQFVAVAGLPGSGKTTVAKIVEKRGYVYMSMGDVVRAVAQKTGMTPDKVAVFMRLEKGRRAVVKHILETAKGERFVIDGLRSPEELDALEEVGKTFLIYVVASKRTRYTRLYSRGRSDDPLTYSQFLMRDLRELKFGLADLLARADYIVVNENKTIEQLEEELSLVI</sequence>
<organism evidence="1 2">
    <name type="scientific">Pyrobaculum calidifontis (strain DSM 21063 / JCM 11548 / VA1)</name>
    <dbReference type="NCBI Taxonomy" id="410359"/>
    <lineage>
        <taxon>Archaea</taxon>
        <taxon>Thermoproteota</taxon>
        <taxon>Thermoprotei</taxon>
        <taxon>Thermoproteales</taxon>
        <taxon>Thermoproteaceae</taxon>
        <taxon>Pyrobaculum</taxon>
    </lineage>
</organism>
<dbReference type="KEGG" id="pcl:Pcal_0594"/>